<evidence type="ECO:0000313" key="2">
    <source>
        <dbReference type="Proteomes" id="UP000821865"/>
    </source>
</evidence>
<accession>A0ACB8DIP2</accession>
<dbReference type="Proteomes" id="UP000821865">
    <property type="component" value="Chromosome 11"/>
</dbReference>
<evidence type="ECO:0000313" key="1">
    <source>
        <dbReference type="EMBL" id="KAH7970526.1"/>
    </source>
</evidence>
<dbReference type="EMBL" id="CM023480">
    <property type="protein sequence ID" value="KAH7970526.1"/>
    <property type="molecule type" value="Genomic_DNA"/>
</dbReference>
<proteinExistence type="predicted"/>
<keyword evidence="2" id="KW-1185">Reference proteome</keyword>
<name>A0ACB8DIP2_DERSI</name>
<reference evidence="1" key="1">
    <citation type="submission" date="2020-05" db="EMBL/GenBank/DDBJ databases">
        <title>Large-scale comparative analyses of tick genomes elucidate their genetic diversity and vector capacities.</title>
        <authorList>
            <person name="Jia N."/>
            <person name="Wang J."/>
            <person name="Shi W."/>
            <person name="Du L."/>
            <person name="Sun Y."/>
            <person name="Zhan W."/>
            <person name="Jiang J."/>
            <person name="Wang Q."/>
            <person name="Zhang B."/>
            <person name="Ji P."/>
            <person name="Sakyi L.B."/>
            <person name="Cui X."/>
            <person name="Yuan T."/>
            <person name="Jiang B."/>
            <person name="Yang W."/>
            <person name="Lam T.T.-Y."/>
            <person name="Chang Q."/>
            <person name="Ding S."/>
            <person name="Wang X."/>
            <person name="Zhu J."/>
            <person name="Ruan X."/>
            <person name="Zhao L."/>
            <person name="Wei J."/>
            <person name="Que T."/>
            <person name="Du C."/>
            <person name="Cheng J."/>
            <person name="Dai P."/>
            <person name="Han X."/>
            <person name="Huang E."/>
            <person name="Gao Y."/>
            <person name="Liu J."/>
            <person name="Shao H."/>
            <person name="Ye R."/>
            <person name="Li L."/>
            <person name="Wei W."/>
            <person name="Wang X."/>
            <person name="Wang C."/>
            <person name="Yang T."/>
            <person name="Huo Q."/>
            <person name="Li W."/>
            <person name="Guo W."/>
            <person name="Chen H."/>
            <person name="Zhou L."/>
            <person name="Ni X."/>
            <person name="Tian J."/>
            <person name="Zhou Y."/>
            <person name="Sheng Y."/>
            <person name="Liu T."/>
            <person name="Pan Y."/>
            <person name="Xia L."/>
            <person name="Li J."/>
            <person name="Zhao F."/>
            <person name="Cao W."/>
        </authorList>
    </citation>
    <scope>NUCLEOTIDE SEQUENCE</scope>
    <source>
        <strain evidence="1">Dsil-2018</strain>
    </source>
</reference>
<comment type="caution">
    <text evidence="1">The sequence shown here is derived from an EMBL/GenBank/DDBJ whole genome shotgun (WGS) entry which is preliminary data.</text>
</comment>
<sequence>MPLRCCAHGCEKSTVGRDEPCDTFPAEPKLRRIWIRAARLSLSTWVSSKRDSLCSEHFEDSDYQTSPALLPSCVMSAKGRSGIV</sequence>
<protein>
    <submittedName>
        <fullName evidence="1">Uncharacterized protein</fullName>
    </submittedName>
</protein>
<gene>
    <name evidence="1" type="ORF">HPB49_009022</name>
</gene>
<organism evidence="1 2">
    <name type="scientific">Dermacentor silvarum</name>
    <name type="common">Tick</name>
    <dbReference type="NCBI Taxonomy" id="543639"/>
    <lineage>
        <taxon>Eukaryota</taxon>
        <taxon>Metazoa</taxon>
        <taxon>Ecdysozoa</taxon>
        <taxon>Arthropoda</taxon>
        <taxon>Chelicerata</taxon>
        <taxon>Arachnida</taxon>
        <taxon>Acari</taxon>
        <taxon>Parasitiformes</taxon>
        <taxon>Ixodida</taxon>
        <taxon>Ixodoidea</taxon>
        <taxon>Ixodidae</taxon>
        <taxon>Rhipicephalinae</taxon>
        <taxon>Dermacentor</taxon>
    </lineage>
</organism>